<dbReference type="EMBL" id="RRYP01004553">
    <property type="protein sequence ID" value="TNV82777.1"/>
    <property type="molecule type" value="Genomic_DNA"/>
</dbReference>
<protein>
    <submittedName>
        <fullName evidence="1">Uncharacterized protein</fullName>
    </submittedName>
</protein>
<dbReference type="Proteomes" id="UP000785679">
    <property type="component" value="Unassembled WGS sequence"/>
</dbReference>
<name>A0A8J8NVG9_HALGN</name>
<organism evidence="1 2">
    <name type="scientific">Halteria grandinella</name>
    <dbReference type="NCBI Taxonomy" id="5974"/>
    <lineage>
        <taxon>Eukaryota</taxon>
        <taxon>Sar</taxon>
        <taxon>Alveolata</taxon>
        <taxon>Ciliophora</taxon>
        <taxon>Intramacronucleata</taxon>
        <taxon>Spirotrichea</taxon>
        <taxon>Stichotrichia</taxon>
        <taxon>Sporadotrichida</taxon>
        <taxon>Halteriidae</taxon>
        <taxon>Halteria</taxon>
    </lineage>
</organism>
<proteinExistence type="predicted"/>
<keyword evidence="2" id="KW-1185">Reference proteome</keyword>
<evidence type="ECO:0000313" key="2">
    <source>
        <dbReference type="Proteomes" id="UP000785679"/>
    </source>
</evidence>
<sequence length="195" mass="22810">MEDHVALRLSFPNIKFHFTVSYLYDVSIDIRLAYLALNLKKKQITPINFDNAMVNAQALVYNTIGGKMDPLDAKTVKDFLDPYLAAFQSHKERVGHLNQRPLELRNIYDFHPNILKVILSDINNFLRMLGNMRHEPKYTLETAEKIFELQMKSGLKEMLIDGYQKQIKTEMGMEVNPGEEKISYQEYYQRLFGNE</sequence>
<reference evidence="1" key="1">
    <citation type="submission" date="2019-06" db="EMBL/GenBank/DDBJ databases">
        <authorList>
            <person name="Zheng W."/>
        </authorList>
    </citation>
    <scope>NUCLEOTIDE SEQUENCE</scope>
    <source>
        <strain evidence="1">QDHG01</strain>
    </source>
</reference>
<evidence type="ECO:0000313" key="1">
    <source>
        <dbReference type="EMBL" id="TNV82777.1"/>
    </source>
</evidence>
<gene>
    <name evidence="1" type="ORF">FGO68_gene10861</name>
</gene>
<dbReference type="AlphaFoldDB" id="A0A8J8NVG9"/>
<comment type="caution">
    <text evidence="1">The sequence shown here is derived from an EMBL/GenBank/DDBJ whole genome shotgun (WGS) entry which is preliminary data.</text>
</comment>
<accession>A0A8J8NVG9</accession>